<dbReference type="GO" id="GO:0016791">
    <property type="term" value="F:phosphatase activity"/>
    <property type="evidence" value="ECO:0007669"/>
    <property type="project" value="TreeGrafter"/>
</dbReference>
<organism evidence="5 6">
    <name type="scientific">Paenibacillus yonginensis</name>
    <dbReference type="NCBI Taxonomy" id="1462996"/>
    <lineage>
        <taxon>Bacteria</taxon>
        <taxon>Bacillati</taxon>
        <taxon>Bacillota</taxon>
        <taxon>Bacilli</taxon>
        <taxon>Bacillales</taxon>
        <taxon>Paenibacillaceae</taxon>
        <taxon>Paenibacillus</taxon>
    </lineage>
</organism>
<dbReference type="Gene3D" id="1.20.120.710">
    <property type="entry name" value="Haloacid dehalogenase hydrolase-like domain"/>
    <property type="match status" value="1"/>
</dbReference>
<evidence type="ECO:0000256" key="4">
    <source>
        <dbReference type="ARBA" id="ARBA00022842"/>
    </source>
</evidence>
<dbReference type="Pfam" id="PF00702">
    <property type="entry name" value="Hydrolase"/>
    <property type="match status" value="1"/>
</dbReference>
<dbReference type="InterPro" id="IPR006439">
    <property type="entry name" value="HAD-SF_hydro_IA"/>
</dbReference>
<dbReference type="PANTHER" id="PTHR46470:SF2">
    <property type="entry name" value="GLYCERALDEHYDE 3-PHOSPHATE PHOSPHATASE"/>
    <property type="match status" value="1"/>
</dbReference>
<dbReference type="KEGG" id="pyg:AWM70_01010"/>
<evidence type="ECO:0000313" key="5">
    <source>
        <dbReference type="EMBL" id="ANS77025.1"/>
    </source>
</evidence>
<dbReference type="STRING" id="1462996.AWM70_01010"/>
<dbReference type="GO" id="GO:0046872">
    <property type="term" value="F:metal ion binding"/>
    <property type="evidence" value="ECO:0007669"/>
    <property type="project" value="UniProtKB-KW"/>
</dbReference>
<keyword evidence="2" id="KW-0479">Metal-binding</keyword>
<keyword evidence="3 5" id="KW-0378">Hydrolase</keyword>
<dbReference type="InterPro" id="IPR036412">
    <property type="entry name" value="HAD-like_sf"/>
</dbReference>
<dbReference type="PANTHER" id="PTHR46470">
    <property type="entry name" value="N-ACYLNEURAMINATE-9-PHOSPHATASE"/>
    <property type="match status" value="1"/>
</dbReference>
<comment type="cofactor">
    <cofactor evidence="1">
        <name>Mg(2+)</name>
        <dbReference type="ChEBI" id="CHEBI:18420"/>
    </cofactor>
</comment>
<dbReference type="InterPro" id="IPR051400">
    <property type="entry name" value="HAD-like_hydrolase"/>
</dbReference>
<dbReference type="SUPFAM" id="SSF56784">
    <property type="entry name" value="HAD-like"/>
    <property type="match status" value="1"/>
</dbReference>
<evidence type="ECO:0000256" key="3">
    <source>
        <dbReference type="ARBA" id="ARBA00022801"/>
    </source>
</evidence>
<dbReference type="SFLD" id="SFLDG01129">
    <property type="entry name" value="C1.5:_HAD__Beta-PGM__Phosphata"/>
    <property type="match status" value="1"/>
</dbReference>
<dbReference type="GO" id="GO:0044281">
    <property type="term" value="P:small molecule metabolic process"/>
    <property type="evidence" value="ECO:0007669"/>
    <property type="project" value="UniProtKB-ARBA"/>
</dbReference>
<keyword evidence="4" id="KW-0460">Magnesium</keyword>
<evidence type="ECO:0000313" key="6">
    <source>
        <dbReference type="Proteomes" id="UP000092573"/>
    </source>
</evidence>
<accession>A0A1B1N6K4</accession>
<dbReference type="NCBIfam" id="TIGR01549">
    <property type="entry name" value="HAD-SF-IA-v1"/>
    <property type="match status" value="1"/>
</dbReference>
<dbReference type="SFLD" id="SFLDS00003">
    <property type="entry name" value="Haloacid_Dehalogenase"/>
    <property type="match status" value="1"/>
</dbReference>
<proteinExistence type="predicted"/>
<dbReference type="EMBL" id="CP014167">
    <property type="protein sequence ID" value="ANS77025.1"/>
    <property type="molecule type" value="Genomic_DNA"/>
</dbReference>
<gene>
    <name evidence="5" type="ORF">AWM70_01010</name>
</gene>
<dbReference type="Gene3D" id="3.40.50.1000">
    <property type="entry name" value="HAD superfamily/HAD-like"/>
    <property type="match status" value="1"/>
</dbReference>
<dbReference type="OrthoDB" id="25198at2"/>
<evidence type="ECO:0000256" key="2">
    <source>
        <dbReference type="ARBA" id="ARBA00022723"/>
    </source>
</evidence>
<reference evidence="5 6" key="1">
    <citation type="submission" date="2016-01" db="EMBL/GenBank/DDBJ databases">
        <title>Complete Genome Sequence of Paenibacillus yonginensis DCY84, a novel Plant Growth-Promoting Bacteria with Elicitation of Induced Systemic Resistance.</title>
        <authorList>
            <person name="Kim Y.J."/>
            <person name="Yang D.C."/>
            <person name="Sukweenadhi J."/>
        </authorList>
    </citation>
    <scope>NUCLEOTIDE SEQUENCE [LARGE SCALE GENOMIC DNA]</scope>
    <source>
        <strain evidence="5 6">DCY84</strain>
    </source>
</reference>
<evidence type="ECO:0000256" key="1">
    <source>
        <dbReference type="ARBA" id="ARBA00001946"/>
    </source>
</evidence>
<keyword evidence="6" id="KW-1185">Reference proteome</keyword>
<sequence length="240" mass="27103">MRQAIFLDVDDTLYDHLSPMREALEEELRLPASFPYERAYYLFRYYSDLLSDREGLSASPDRDKIANMQKQRFMLMLADLGVTIDERQAGRLQAAYLARQFAIRPFEGALQLIEGLKRKGHLVGLITNGAGPHQMRKIGALQMENHIPKQRIFVSGVVGMAKPDPDLFAHVNQVTGTLPEHSIYIGDSWRNDVAGSLGAGWTSIWFNHRHAEPESELTPHHVVSSYAEMSRILLGEQAGE</sequence>
<dbReference type="InterPro" id="IPR023214">
    <property type="entry name" value="HAD_sf"/>
</dbReference>
<name>A0A1B1N6K4_9BACL</name>
<protein>
    <submittedName>
        <fullName evidence="5">HAD family hydrolase</fullName>
    </submittedName>
</protein>
<dbReference type="Proteomes" id="UP000092573">
    <property type="component" value="Chromosome"/>
</dbReference>
<dbReference type="AlphaFoldDB" id="A0A1B1N6K4"/>